<dbReference type="EMBL" id="JATAAI010000005">
    <property type="protein sequence ID" value="KAK1745791.1"/>
    <property type="molecule type" value="Genomic_DNA"/>
</dbReference>
<keyword evidence="3" id="KW-1185">Reference proteome</keyword>
<evidence type="ECO:0000313" key="3">
    <source>
        <dbReference type="Proteomes" id="UP001224775"/>
    </source>
</evidence>
<accession>A0AAD8YG00</accession>
<dbReference type="AlphaFoldDB" id="A0AAD8YG00"/>
<feature type="region of interest" description="Disordered" evidence="1">
    <location>
        <begin position="125"/>
        <end position="166"/>
    </location>
</feature>
<sequence length="429" mass="46969">MANEDEPQAPPSASYCPSDNEEDSSSGSSPPFSSDSDTDTTFRKQIGSHLSTLTDVVNDNLIIVRYATFSTVFLLGAYGVANTPLFYRYKNLNDIASKVFTKRQRIHGRIVGVLDSTNNNVAGSGRQFVSSSSQSSKHWNDVAASSSSTLNNSDDNSTQPQQQRPITILFRHSSPMERLLTQSAMDKILQFTSSSGKSSSPSGLLYSSSNTHRNLLPIELAGVVSPPTIATTNHHSASSVLSATLTNGASSTSTSAPSPQVPEVLQSLIEKKARISLQMLALRTSSTNGTDQSTSSSMMDENNMHSAICHLNYRKPNQWFSTTKLGLELVQRGQALVNQDGLVIPTKDDNNAALIDFNPTVKQLQTDSTFISLLEEAEFAAWKSKEGVWSSSQMRELRKEYVEEEEHLNSSLWSRVKRGFSWIIGVSRK</sequence>
<feature type="compositionally biased region" description="Low complexity" evidence="1">
    <location>
        <begin position="145"/>
        <end position="158"/>
    </location>
</feature>
<feature type="region of interest" description="Disordered" evidence="1">
    <location>
        <begin position="1"/>
        <end position="40"/>
    </location>
</feature>
<evidence type="ECO:0000313" key="2">
    <source>
        <dbReference type="EMBL" id="KAK1745791.1"/>
    </source>
</evidence>
<reference evidence="2" key="1">
    <citation type="submission" date="2023-06" db="EMBL/GenBank/DDBJ databases">
        <title>Survivors Of The Sea: Transcriptome response of Skeletonema marinoi to long-term dormancy.</title>
        <authorList>
            <person name="Pinder M.I.M."/>
            <person name="Kourtchenko O."/>
            <person name="Robertson E.K."/>
            <person name="Larsson T."/>
            <person name="Maumus F."/>
            <person name="Osuna-Cruz C.M."/>
            <person name="Vancaester E."/>
            <person name="Stenow R."/>
            <person name="Vandepoele K."/>
            <person name="Ploug H."/>
            <person name="Bruchert V."/>
            <person name="Godhe A."/>
            <person name="Topel M."/>
        </authorList>
    </citation>
    <scope>NUCLEOTIDE SEQUENCE</scope>
    <source>
        <strain evidence="2">R05AC</strain>
    </source>
</reference>
<dbReference type="Proteomes" id="UP001224775">
    <property type="component" value="Unassembled WGS sequence"/>
</dbReference>
<evidence type="ECO:0000256" key="1">
    <source>
        <dbReference type="SAM" id="MobiDB-lite"/>
    </source>
</evidence>
<comment type="caution">
    <text evidence="2">The sequence shown here is derived from an EMBL/GenBank/DDBJ whole genome shotgun (WGS) entry which is preliminary data.</text>
</comment>
<name>A0AAD8YG00_9STRA</name>
<proteinExistence type="predicted"/>
<organism evidence="2 3">
    <name type="scientific">Skeletonema marinoi</name>
    <dbReference type="NCBI Taxonomy" id="267567"/>
    <lineage>
        <taxon>Eukaryota</taxon>
        <taxon>Sar</taxon>
        <taxon>Stramenopiles</taxon>
        <taxon>Ochrophyta</taxon>
        <taxon>Bacillariophyta</taxon>
        <taxon>Coscinodiscophyceae</taxon>
        <taxon>Thalassiosirophycidae</taxon>
        <taxon>Thalassiosirales</taxon>
        <taxon>Skeletonemataceae</taxon>
        <taxon>Skeletonema</taxon>
        <taxon>Skeletonema marinoi-dohrnii complex</taxon>
    </lineage>
</organism>
<feature type="compositionally biased region" description="Low complexity" evidence="1">
    <location>
        <begin position="25"/>
        <end position="35"/>
    </location>
</feature>
<protein>
    <submittedName>
        <fullName evidence="2">Uncharacterized protein</fullName>
    </submittedName>
</protein>
<gene>
    <name evidence="2" type="ORF">QTG54_003715</name>
</gene>